<sequence length="340" mass="37860">MSLSSYGTQNALSYQLFNNTSKELLLRNNGGMNNIISACPKSGYNNTIVLRVTLTVHNVHNVLFDLEGMTNALDREIATEFITQLNARKKNDFVYLEINDTICMTHTVTLGQRHASGLKNEIKSDLLNFTLSQEVNKYKDRFVGKTATAITQEIKNDLTEEESENLIVCMRVNDPLSIVNNLWTTAGGEAVLIPKTTNEDEPAGLYIVKGHNAYNRGSEYHDIAKCSKEFLNALGVYHSKHEADIGGNSKLLHDLTSKVSEMKKSTEKAQRELNTAEVKATTLNNRLEHAKMVQLFDKERAKFKEDISKSANTGSGWGDAFKSAGGFLSTLFSIFKLLPI</sequence>
<organism evidence="2 3">
    <name type="scientific">Klebsiella phage Miami</name>
    <dbReference type="NCBI Taxonomy" id="2767581"/>
    <lineage>
        <taxon>Viruses</taxon>
        <taxon>Duplodnaviria</taxon>
        <taxon>Heunggongvirae</taxon>
        <taxon>Uroviricota</taxon>
        <taxon>Caudoviricetes</taxon>
        <taxon>Chimalliviridae</taxon>
        <taxon>Miamivirus</taxon>
        <taxon>Miamivirus miami</taxon>
    </lineage>
</organism>
<evidence type="ECO:0000256" key="1">
    <source>
        <dbReference type="SAM" id="Coils"/>
    </source>
</evidence>
<dbReference type="Proteomes" id="UP000662782">
    <property type="component" value="Segment"/>
</dbReference>
<accession>A0A873WJD3</accession>
<keyword evidence="1" id="KW-0175">Coiled coil</keyword>
<keyword evidence="3" id="KW-1185">Reference proteome</keyword>
<dbReference type="EMBL" id="MT701590">
    <property type="protein sequence ID" value="QPB09132.1"/>
    <property type="molecule type" value="Genomic_DNA"/>
</dbReference>
<evidence type="ECO:0000313" key="3">
    <source>
        <dbReference type="Proteomes" id="UP000662782"/>
    </source>
</evidence>
<protein>
    <submittedName>
        <fullName evidence="2">Uncharacterized protein</fullName>
    </submittedName>
</protein>
<feature type="coiled-coil region" evidence="1">
    <location>
        <begin position="252"/>
        <end position="286"/>
    </location>
</feature>
<name>A0A873WJD3_9CAUD</name>
<proteinExistence type="predicted"/>
<reference evidence="2 3" key="1">
    <citation type="submission" date="2020-07" db="EMBL/GenBank/DDBJ databases">
        <title>Complete genome sequence of Klebsiella pneumoniae phage Miami.</title>
        <authorList>
            <person name="Mora D.A."/>
            <person name="Lessor L."/>
            <person name="Gill J."/>
            <person name="Liu M."/>
        </authorList>
    </citation>
    <scope>NUCLEOTIDE SEQUENCE [LARGE SCALE GENOMIC DNA]</scope>
</reference>
<gene>
    <name evidence="2" type="ORF">CPT_Miami_037</name>
</gene>
<evidence type="ECO:0000313" key="2">
    <source>
        <dbReference type="EMBL" id="QPB09132.1"/>
    </source>
</evidence>